<dbReference type="InterPro" id="IPR036291">
    <property type="entry name" value="NAD(P)-bd_dom_sf"/>
</dbReference>
<evidence type="ECO:0000256" key="3">
    <source>
        <dbReference type="ARBA" id="ARBA00008785"/>
    </source>
</evidence>
<keyword evidence="5" id="KW-0560">Oxidoreductase</keyword>
<dbReference type="EMBL" id="JAYMYR010000003">
    <property type="protein sequence ID" value="KAK7374995.1"/>
    <property type="molecule type" value="Genomic_DNA"/>
</dbReference>
<keyword evidence="7" id="KW-1133">Transmembrane helix</keyword>
<dbReference type="Pfam" id="PF00390">
    <property type="entry name" value="malic"/>
    <property type="match status" value="1"/>
</dbReference>
<dbReference type="InterPro" id="IPR001891">
    <property type="entry name" value="Malic_OxRdtase"/>
</dbReference>
<keyword evidence="7" id="KW-0812">Transmembrane</keyword>
<evidence type="ECO:0000256" key="2">
    <source>
        <dbReference type="ARBA" id="ARBA00001946"/>
    </source>
</evidence>
<dbReference type="PRINTS" id="PR00072">
    <property type="entry name" value="MALOXRDTASE"/>
</dbReference>
<name>A0AAN9NM41_PHACN</name>
<dbReference type="SUPFAM" id="SSF53223">
    <property type="entry name" value="Aminoacid dehydrogenase-like, N-terminal domain"/>
    <property type="match status" value="1"/>
</dbReference>
<dbReference type="SUPFAM" id="SSF51735">
    <property type="entry name" value="NAD(P)-binding Rossmann-fold domains"/>
    <property type="match status" value="1"/>
</dbReference>
<sequence>MAKIWLARERKRRTEERKIVEEMVLGSLVFFWFYIWRLSFQEYAELLHEFMNAVKQNYGEKILVQFEDFANHNAFDLLEKYRSTHLVFNDDIQGTAAVVLAGLIAALKLVGGDLLDHRFLFLGAGEVFPERQGKWKATTQSRGFLKSIKRYYSNAYTDGYFQPHEGKPALWELDSDYYLHVCGIGDDLIPEKCSEPNPKPSGRGGIIFTPIPACREDFLWIKLTSFDKLIEKTCSTIRNVRLCSEPDQRPGGTSGNSGVAPDVATENVGLHFERRPNIRRVYERRNKGVKRNVEVAKVESNCALDRFLYWYKTRPRFSRLGLPDRADLDPHGRSGRPTHLTMDG</sequence>
<feature type="domain" description="Malic enzyme NAD-binding" evidence="9">
    <location>
        <begin position="92"/>
        <end position="126"/>
    </location>
</feature>
<evidence type="ECO:0000313" key="11">
    <source>
        <dbReference type="Proteomes" id="UP001374584"/>
    </source>
</evidence>
<evidence type="ECO:0000256" key="4">
    <source>
        <dbReference type="ARBA" id="ARBA00022723"/>
    </source>
</evidence>
<dbReference type="GO" id="GO:0004473">
    <property type="term" value="F:malate dehydrogenase (decarboxylating) (NADP+) activity"/>
    <property type="evidence" value="ECO:0007669"/>
    <property type="project" value="TreeGrafter"/>
</dbReference>
<evidence type="ECO:0000259" key="8">
    <source>
        <dbReference type="Pfam" id="PF00390"/>
    </source>
</evidence>
<dbReference type="Gene3D" id="3.40.50.10380">
    <property type="entry name" value="Malic enzyme, N-terminal domain"/>
    <property type="match status" value="1"/>
</dbReference>
<dbReference type="InterPro" id="IPR015884">
    <property type="entry name" value="Malic_enzyme_CS"/>
</dbReference>
<dbReference type="GO" id="GO:0046872">
    <property type="term" value="F:metal ion binding"/>
    <property type="evidence" value="ECO:0007669"/>
    <property type="project" value="UniProtKB-KW"/>
</dbReference>
<dbReference type="PANTHER" id="PTHR23406:SF76">
    <property type="entry name" value="NADP-DEPENDENT MALIC ENZYME 4, CHLOROPLASTIC"/>
    <property type="match status" value="1"/>
</dbReference>
<organism evidence="10 11">
    <name type="scientific">Phaseolus coccineus</name>
    <name type="common">Scarlet runner bean</name>
    <name type="synonym">Phaseolus multiflorus</name>
    <dbReference type="NCBI Taxonomy" id="3886"/>
    <lineage>
        <taxon>Eukaryota</taxon>
        <taxon>Viridiplantae</taxon>
        <taxon>Streptophyta</taxon>
        <taxon>Embryophyta</taxon>
        <taxon>Tracheophyta</taxon>
        <taxon>Spermatophyta</taxon>
        <taxon>Magnoliopsida</taxon>
        <taxon>eudicotyledons</taxon>
        <taxon>Gunneridae</taxon>
        <taxon>Pentapetalae</taxon>
        <taxon>rosids</taxon>
        <taxon>fabids</taxon>
        <taxon>Fabales</taxon>
        <taxon>Fabaceae</taxon>
        <taxon>Papilionoideae</taxon>
        <taxon>50 kb inversion clade</taxon>
        <taxon>NPAAA clade</taxon>
        <taxon>indigoferoid/millettioid clade</taxon>
        <taxon>Phaseoleae</taxon>
        <taxon>Phaseolus</taxon>
    </lineage>
</organism>
<dbReference type="PROSITE" id="PS00331">
    <property type="entry name" value="MALIC_ENZYMES"/>
    <property type="match status" value="1"/>
</dbReference>
<keyword evidence="4 5" id="KW-0479">Metal-binding</keyword>
<evidence type="ECO:0000259" key="9">
    <source>
        <dbReference type="Pfam" id="PF03949"/>
    </source>
</evidence>
<feature type="compositionally biased region" description="Basic and acidic residues" evidence="6">
    <location>
        <begin position="323"/>
        <end position="332"/>
    </location>
</feature>
<feature type="transmembrane region" description="Helical" evidence="7">
    <location>
        <begin position="20"/>
        <end position="36"/>
    </location>
</feature>
<comment type="cofactor">
    <cofactor evidence="2">
        <name>Mg(2+)</name>
        <dbReference type="ChEBI" id="CHEBI:18420"/>
    </cofactor>
</comment>
<dbReference type="Gene3D" id="3.40.50.720">
    <property type="entry name" value="NAD(P)-binding Rossmann-like Domain"/>
    <property type="match status" value="1"/>
</dbReference>
<dbReference type="GO" id="GO:0051287">
    <property type="term" value="F:NAD binding"/>
    <property type="evidence" value="ECO:0007669"/>
    <property type="project" value="InterPro"/>
</dbReference>
<protein>
    <recommendedName>
        <fullName evidence="5">Malic enzyme</fullName>
    </recommendedName>
</protein>
<dbReference type="Pfam" id="PF03949">
    <property type="entry name" value="Malic_M"/>
    <property type="match status" value="1"/>
</dbReference>
<evidence type="ECO:0000256" key="6">
    <source>
        <dbReference type="SAM" id="MobiDB-lite"/>
    </source>
</evidence>
<dbReference type="PANTHER" id="PTHR23406">
    <property type="entry name" value="MALIC ENZYME-RELATED"/>
    <property type="match status" value="1"/>
</dbReference>
<dbReference type="AlphaFoldDB" id="A0AAN9NM41"/>
<evidence type="ECO:0000256" key="7">
    <source>
        <dbReference type="SAM" id="Phobius"/>
    </source>
</evidence>
<evidence type="ECO:0000256" key="1">
    <source>
        <dbReference type="ARBA" id="ARBA00001936"/>
    </source>
</evidence>
<dbReference type="GO" id="GO:0009507">
    <property type="term" value="C:chloroplast"/>
    <property type="evidence" value="ECO:0007669"/>
    <property type="project" value="TreeGrafter"/>
</dbReference>
<proteinExistence type="inferred from homology"/>
<feature type="domain" description="Malic enzyme N-terminal" evidence="8">
    <location>
        <begin position="37"/>
        <end position="82"/>
    </location>
</feature>
<dbReference type="InterPro" id="IPR012301">
    <property type="entry name" value="Malic_N_dom"/>
</dbReference>
<dbReference type="InterPro" id="IPR037062">
    <property type="entry name" value="Malic_N_dom_sf"/>
</dbReference>
<accession>A0AAN9NM41</accession>
<dbReference type="GO" id="GO:0006108">
    <property type="term" value="P:malate metabolic process"/>
    <property type="evidence" value="ECO:0007669"/>
    <property type="project" value="TreeGrafter"/>
</dbReference>
<comment type="caution">
    <text evidence="10">The sequence shown here is derived from an EMBL/GenBank/DDBJ whole genome shotgun (WGS) entry which is preliminary data.</text>
</comment>
<comment type="similarity">
    <text evidence="3 5">Belongs to the malic enzymes family.</text>
</comment>
<gene>
    <name evidence="10" type="ORF">VNO80_08439</name>
</gene>
<comment type="cofactor">
    <cofactor evidence="1">
        <name>Mn(2+)</name>
        <dbReference type="ChEBI" id="CHEBI:29035"/>
    </cofactor>
</comment>
<feature type="region of interest" description="Disordered" evidence="6">
    <location>
        <begin position="323"/>
        <end position="344"/>
    </location>
</feature>
<keyword evidence="7" id="KW-0472">Membrane</keyword>
<keyword evidence="11" id="KW-1185">Reference proteome</keyword>
<evidence type="ECO:0000256" key="5">
    <source>
        <dbReference type="RuleBase" id="RU003426"/>
    </source>
</evidence>
<dbReference type="InterPro" id="IPR046346">
    <property type="entry name" value="Aminoacid_DH-like_N_sf"/>
</dbReference>
<evidence type="ECO:0000313" key="10">
    <source>
        <dbReference type="EMBL" id="KAK7374995.1"/>
    </source>
</evidence>
<dbReference type="InterPro" id="IPR012302">
    <property type="entry name" value="Malic_NAD-bd"/>
</dbReference>
<dbReference type="Proteomes" id="UP001374584">
    <property type="component" value="Unassembled WGS sequence"/>
</dbReference>
<reference evidence="10 11" key="1">
    <citation type="submission" date="2024-01" db="EMBL/GenBank/DDBJ databases">
        <title>The genomes of 5 underutilized Papilionoideae crops provide insights into root nodulation and disease resistanc.</title>
        <authorList>
            <person name="Jiang F."/>
        </authorList>
    </citation>
    <scope>NUCLEOTIDE SEQUENCE [LARGE SCALE GENOMIC DNA]</scope>
    <source>
        <strain evidence="10">JINMINGXINNONG_FW02</strain>
        <tissue evidence="10">Leaves</tissue>
    </source>
</reference>